<keyword evidence="1" id="KW-0812">Transmembrane</keyword>
<evidence type="ECO:0000313" key="3">
    <source>
        <dbReference type="Proteomes" id="UP001596012"/>
    </source>
</evidence>
<dbReference type="EMBL" id="JBHSFG010000009">
    <property type="protein sequence ID" value="MFC4463751.1"/>
    <property type="molecule type" value="Genomic_DNA"/>
</dbReference>
<feature type="transmembrane region" description="Helical" evidence="1">
    <location>
        <begin position="31"/>
        <end position="53"/>
    </location>
</feature>
<proteinExistence type="predicted"/>
<organism evidence="2 3">
    <name type="scientific">Streptomyces xiangluensis</name>
    <dbReference type="NCBI Taxonomy" id="2665720"/>
    <lineage>
        <taxon>Bacteria</taxon>
        <taxon>Bacillati</taxon>
        <taxon>Actinomycetota</taxon>
        <taxon>Actinomycetes</taxon>
        <taxon>Kitasatosporales</taxon>
        <taxon>Streptomycetaceae</taxon>
        <taxon>Streptomyces</taxon>
    </lineage>
</organism>
<gene>
    <name evidence="2" type="ORF">ACFPH6_03990</name>
</gene>
<accession>A0ABV8YHK0</accession>
<protein>
    <submittedName>
        <fullName evidence="2">Uncharacterized protein</fullName>
    </submittedName>
</protein>
<keyword evidence="1" id="KW-0472">Membrane</keyword>
<evidence type="ECO:0000313" key="2">
    <source>
        <dbReference type="EMBL" id="MFC4463751.1"/>
    </source>
</evidence>
<keyword evidence="3" id="KW-1185">Reference proteome</keyword>
<sequence length="54" mass="5455">MFLLLGASVSLHAALIAGFLARLSGLTTLRAIPVAGPAFVAVFGLFIAAWGNVA</sequence>
<keyword evidence="1" id="KW-1133">Transmembrane helix</keyword>
<dbReference type="Proteomes" id="UP001596012">
    <property type="component" value="Unassembled WGS sequence"/>
</dbReference>
<dbReference type="RefSeq" id="WP_386337284.1">
    <property type="nucleotide sequence ID" value="NZ_JBHSFG010000009.1"/>
</dbReference>
<reference evidence="3" key="1">
    <citation type="journal article" date="2019" name="Int. J. Syst. Evol. Microbiol.">
        <title>The Global Catalogue of Microorganisms (GCM) 10K type strain sequencing project: providing services to taxonomists for standard genome sequencing and annotation.</title>
        <authorList>
            <consortium name="The Broad Institute Genomics Platform"/>
            <consortium name="The Broad Institute Genome Sequencing Center for Infectious Disease"/>
            <person name="Wu L."/>
            <person name="Ma J."/>
        </authorList>
    </citation>
    <scope>NUCLEOTIDE SEQUENCE [LARGE SCALE GENOMIC DNA]</scope>
    <source>
        <strain evidence="3">DT43</strain>
    </source>
</reference>
<evidence type="ECO:0000256" key="1">
    <source>
        <dbReference type="SAM" id="Phobius"/>
    </source>
</evidence>
<comment type="caution">
    <text evidence="2">The sequence shown here is derived from an EMBL/GenBank/DDBJ whole genome shotgun (WGS) entry which is preliminary data.</text>
</comment>
<name>A0ABV8YHK0_9ACTN</name>